<proteinExistence type="predicted"/>
<sequence length="202" mass="22813">MRLSSEHSKYRHLTSPVAHTRFACPSIRLSIRPSVRPSNEHFKYRISHLAFRWPRCLETLGLKPLTYRAFGRHKEWPWNKKAPATSAPLAAELKSQPDPLDLLETLVTLSTDDVVGPSSTCDRLLIDAAYDSTVEQARVEKSAQRKTVWLGKSATQPKFNLLEVSAYSLRHLIFSSAYTANELGVDASLDDTVISEQRQHDV</sequence>
<protein>
    <submittedName>
        <fullName evidence="1">Uncharacterized protein</fullName>
    </submittedName>
</protein>
<reference evidence="1" key="2">
    <citation type="submission" date="2021-09" db="EMBL/GenBank/DDBJ databases">
        <authorList>
            <person name="Jia N."/>
            <person name="Wang J."/>
            <person name="Shi W."/>
            <person name="Du L."/>
            <person name="Sun Y."/>
            <person name="Zhan W."/>
            <person name="Jiang J."/>
            <person name="Wang Q."/>
            <person name="Zhang B."/>
            <person name="Ji P."/>
            <person name="Sakyi L.B."/>
            <person name="Cui X."/>
            <person name="Yuan T."/>
            <person name="Jiang B."/>
            <person name="Yang W."/>
            <person name="Lam T.T.-Y."/>
            <person name="Chang Q."/>
            <person name="Ding S."/>
            <person name="Wang X."/>
            <person name="Zhu J."/>
            <person name="Ruan X."/>
            <person name="Zhao L."/>
            <person name="Wei J."/>
            <person name="Que T."/>
            <person name="Du C."/>
            <person name="Cheng J."/>
            <person name="Dai P."/>
            <person name="Han X."/>
            <person name="Huang E."/>
            <person name="Gao Y."/>
            <person name="Liu J."/>
            <person name="Shao H."/>
            <person name="Ye R."/>
            <person name="Li L."/>
            <person name="Wei W."/>
            <person name="Wang X."/>
            <person name="Wang C."/>
            <person name="Huo Q."/>
            <person name="Li W."/>
            <person name="Guo W."/>
            <person name="Chen H."/>
            <person name="Chen S."/>
            <person name="Zhou L."/>
            <person name="Zhou L."/>
            <person name="Ni X."/>
            <person name="Tian J."/>
            <person name="Zhou Y."/>
            <person name="Sheng Y."/>
            <person name="Liu T."/>
            <person name="Pan Y."/>
            <person name="Xia L."/>
            <person name="Li J."/>
            <person name="Zhao F."/>
            <person name="Cao W."/>
        </authorList>
    </citation>
    <scope>NUCLEOTIDE SEQUENCE</scope>
    <source>
        <strain evidence="1">Rmic-2018</strain>
        <tissue evidence="1">Larvae</tissue>
    </source>
</reference>
<evidence type="ECO:0000313" key="2">
    <source>
        <dbReference type="Proteomes" id="UP000821866"/>
    </source>
</evidence>
<reference evidence="1" key="1">
    <citation type="journal article" date="2020" name="Cell">
        <title>Large-Scale Comparative Analyses of Tick Genomes Elucidate Their Genetic Diversity and Vector Capacities.</title>
        <authorList>
            <consortium name="Tick Genome and Microbiome Consortium (TIGMIC)"/>
            <person name="Jia N."/>
            <person name="Wang J."/>
            <person name="Shi W."/>
            <person name="Du L."/>
            <person name="Sun Y."/>
            <person name="Zhan W."/>
            <person name="Jiang J.F."/>
            <person name="Wang Q."/>
            <person name="Zhang B."/>
            <person name="Ji P."/>
            <person name="Bell-Sakyi L."/>
            <person name="Cui X.M."/>
            <person name="Yuan T.T."/>
            <person name="Jiang B.G."/>
            <person name="Yang W.F."/>
            <person name="Lam T.T."/>
            <person name="Chang Q.C."/>
            <person name="Ding S.J."/>
            <person name="Wang X.J."/>
            <person name="Zhu J.G."/>
            <person name="Ruan X.D."/>
            <person name="Zhao L."/>
            <person name="Wei J.T."/>
            <person name="Ye R.Z."/>
            <person name="Que T.C."/>
            <person name="Du C.H."/>
            <person name="Zhou Y.H."/>
            <person name="Cheng J.X."/>
            <person name="Dai P.F."/>
            <person name="Guo W.B."/>
            <person name="Han X.H."/>
            <person name="Huang E.J."/>
            <person name="Li L.F."/>
            <person name="Wei W."/>
            <person name="Gao Y.C."/>
            <person name="Liu J.Z."/>
            <person name="Shao H.Z."/>
            <person name="Wang X."/>
            <person name="Wang C.C."/>
            <person name="Yang T.C."/>
            <person name="Huo Q.B."/>
            <person name="Li W."/>
            <person name="Chen H.Y."/>
            <person name="Chen S.E."/>
            <person name="Zhou L.G."/>
            <person name="Ni X.B."/>
            <person name="Tian J.H."/>
            <person name="Sheng Y."/>
            <person name="Liu T."/>
            <person name="Pan Y.S."/>
            <person name="Xia L.Y."/>
            <person name="Li J."/>
            <person name="Zhao F."/>
            <person name="Cao W.C."/>
        </authorList>
    </citation>
    <scope>NUCLEOTIDE SEQUENCE</scope>
    <source>
        <strain evidence="1">Rmic-2018</strain>
    </source>
</reference>
<organism evidence="1 2">
    <name type="scientific">Rhipicephalus microplus</name>
    <name type="common">Cattle tick</name>
    <name type="synonym">Boophilus microplus</name>
    <dbReference type="NCBI Taxonomy" id="6941"/>
    <lineage>
        <taxon>Eukaryota</taxon>
        <taxon>Metazoa</taxon>
        <taxon>Ecdysozoa</taxon>
        <taxon>Arthropoda</taxon>
        <taxon>Chelicerata</taxon>
        <taxon>Arachnida</taxon>
        <taxon>Acari</taxon>
        <taxon>Parasitiformes</taxon>
        <taxon>Ixodida</taxon>
        <taxon>Ixodoidea</taxon>
        <taxon>Ixodidae</taxon>
        <taxon>Rhipicephalinae</taxon>
        <taxon>Rhipicephalus</taxon>
        <taxon>Boophilus</taxon>
    </lineage>
</organism>
<evidence type="ECO:0000313" key="1">
    <source>
        <dbReference type="EMBL" id="KAH8042331.1"/>
    </source>
</evidence>
<dbReference type="Proteomes" id="UP000821866">
    <property type="component" value="Chromosome 1"/>
</dbReference>
<keyword evidence="2" id="KW-1185">Reference proteome</keyword>
<dbReference type="EMBL" id="JABSTU010000001">
    <property type="protein sequence ID" value="KAH8042331.1"/>
    <property type="molecule type" value="Genomic_DNA"/>
</dbReference>
<accession>A0A9J6F820</accession>
<dbReference type="AlphaFoldDB" id="A0A9J6F820"/>
<gene>
    <name evidence="1" type="ORF">HPB51_021942</name>
</gene>
<comment type="caution">
    <text evidence="1">The sequence shown here is derived from an EMBL/GenBank/DDBJ whole genome shotgun (WGS) entry which is preliminary data.</text>
</comment>
<name>A0A9J6F820_RHIMP</name>